<dbReference type="Pfam" id="PF00691">
    <property type="entry name" value="OmpA"/>
    <property type="match status" value="1"/>
</dbReference>
<dbReference type="EMBL" id="JBEVCJ010000006">
    <property type="protein sequence ID" value="MET1254952.1"/>
    <property type="molecule type" value="Genomic_DNA"/>
</dbReference>
<sequence length="460" mass="51284">MDDSTTAEDRTILVPRPGGKPLGNRASPAPAASPSITEMLGETPPIPKSGNSLDGNADRTVVPGFVDTKIIKQGIVPGIGANPILDAAATALSLLAQIRNTTSHQDVKVLHQQCIELIREFEHRLRGDNLDQEIVYSARYCLCAILDETVLNTPWGGNSFWGMESLLSAYHKETLGGEHFFNILDEAISNPQKHIHLIEFQYICLSLGFEGKMRLEERGATKLDELRERVYRIIRDTHGEYERELSPAWSSEGLKGDGLVDHMPIWVIIAIIGALMLTSFMLFRYNLNNETHTTLSRLYTLVNSPDKEQVSSPSQLDRLLQLQQLLQAEIQRGFLTVVDEPGKIIIRFKAENLFSSASATINESFNPILVKLALTLEKIPGQITVVGHTDDVSIFSYQFRSNFELSLERANSVVKVMKENAQLDKRIISEGKADLEPLVENTNAANRALNRRVEVVITEF</sequence>
<dbReference type="NCBIfam" id="TIGR03350">
    <property type="entry name" value="type_VI_ompA"/>
    <property type="match status" value="1"/>
</dbReference>
<gene>
    <name evidence="1" type="primary">icmH</name>
    <name evidence="1" type="ORF">ABVT43_07435</name>
</gene>
<accession>A0ABV2BSP7</accession>
<dbReference type="CDD" id="cd07185">
    <property type="entry name" value="OmpA_C-like"/>
    <property type="match status" value="1"/>
</dbReference>
<dbReference type="NCBIfam" id="NF038228">
    <property type="entry name" value="IcmH_DotU_IVB"/>
    <property type="match status" value="1"/>
</dbReference>
<comment type="caution">
    <text evidence="1">The sequence shown here is derived from an EMBL/GenBank/DDBJ whole genome shotgun (WGS) entry which is preliminary data.</text>
</comment>
<dbReference type="InterPro" id="IPR036737">
    <property type="entry name" value="OmpA-like_sf"/>
</dbReference>
<dbReference type="InterPro" id="IPR038522">
    <property type="entry name" value="T4/T6SS_DotU_sf"/>
</dbReference>
<dbReference type="SUPFAM" id="SSF103088">
    <property type="entry name" value="OmpA-like"/>
    <property type="match status" value="1"/>
</dbReference>
<proteinExistence type="predicted"/>
<name>A0ABV2BSP7_9GAMM</name>
<dbReference type="Pfam" id="PF09850">
    <property type="entry name" value="DotU"/>
    <property type="match status" value="1"/>
</dbReference>
<protein>
    <submittedName>
        <fullName evidence="1">Type IVB secretion system protein IcmH/DotU</fullName>
    </submittedName>
</protein>
<dbReference type="Proteomes" id="UP001548189">
    <property type="component" value="Unassembled WGS sequence"/>
</dbReference>
<dbReference type="NCBIfam" id="TIGR03349">
    <property type="entry name" value="IV_VI_DotU"/>
    <property type="match status" value="1"/>
</dbReference>
<dbReference type="Gene3D" id="3.30.1330.60">
    <property type="entry name" value="OmpA-like domain"/>
    <property type="match status" value="1"/>
</dbReference>
<dbReference type="InterPro" id="IPR017733">
    <property type="entry name" value="OmpA-like_dom_proteobacteria"/>
</dbReference>
<dbReference type="InterPro" id="IPR006665">
    <property type="entry name" value="OmpA-like"/>
</dbReference>
<dbReference type="Gene3D" id="1.25.40.590">
    <property type="entry name" value="Type IV / VI secretion system, DotU"/>
    <property type="match status" value="1"/>
</dbReference>
<reference evidence="1 2" key="1">
    <citation type="submission" date="2024-06" db="EMBL/GenBank/DDBJ databases">
        <authorList>
            <person name="Li F."/>
        </authorList>
    </citation>
    <scope>NUCLEOTIDE SEQUENCE [LARGE SCALE GENOMIC DNA]</scope>
    <source>
        <strain evidence="1 2">GXAS 311</strain>
    </source>
</reference>
<keyword evidence="2" id="KW-1185">Reference proteome</keyword>
<dbReference type="InterPro" id="IPR017732">
    <property type="entry name" value="T4/T6SS_DotU"/>
</dbReference>
<evidence type="ECO:0000313" key="1">
    <source>
        <dbReference type="EMBL" id="MET1254952.1"/>
    </source>
</evidence>
<dbReference type="PANTHER" id="PTHR38033">
    <property type="entry name" value="MEMBRANE PROTEIN-RELATED"/>
    <property type="match status" value="1"/>
</dbReference>
<dbReference type="PROSITE" id="PS51123">
    <property type="entry name" value="OMPA_2"/>
    <property type="match status" value="1"/>
</dbReference>
<evidence type="ECO:0000313" key="2">
    <source>
        <dbReference type="Proteomes" id="UP001548189"/>
    </source>
</evidence>
<dbReference type="PANTHER" id="PTHR38033:SF1">
    <property type="entry name" value="DOTU FAMILY TYPE IV_VI SECRETION SYSTEM PROTEIN"/>
    <property type="match status" value="1"/>
</dbReference>
<organism evidence="1 2">
    <name type="scientific">Aliikangiella maris</name>
    <dbReference type="NCBI Taxonomy" id="3162458"/>
    <lineage>
        <taxon>Bacteria</taxon>
        <taxon>Pseudomonadati</taxon>
        <taxon>Pseudomonadota</taxon>
        <taxon>Gammaproteobacteria</taxon>
        <taxon>Oceanospirillales</taxon>
        <taxon>Pleioneaceae</taxon>
        <taxon>Aliikangiella</taxon>
    </lineage>
</organism>